<organism evidence="2 3">
    <name type="scientific">Actinokineospora xionganensis</name>
    <dbReference type="NCBI Taxonomy" id="2684470"/>
    <lineage>
        <taxon>Bacteria</taxon>
        <taxon>Bacillati</taxon>
        <taxon>Actinomycetota</taxon>
        <taxon>Actinomycetes</taxon>
        <taxon>Pseudonocardiales</taxon>
        <taxon>Pseudonocardiaceae</taxon>
        <taxon>Actinokineospora</taxon>
    </lineage>
</organism>
<dbReference type="EMBL" id="JABVED010000003">
    <property type="protein sequence ID" value="MBC6447255.1"/>
    <property type="molecule type" value="Genomic_DNA"/>
</dbReference>
<dbReference type="RefSeq" id="WP_187219721.1">
    <property type="nucleotide sequence ID" value="NZ_JABVED010000003.1"/>
</dbReference>
<sequence length="206" mass="22058">MDWEIERHDWAAPARMPETMRSHYAGVPGAIRALAQAPDRTAANRLLYRIDNVVVIRGNPQPGAAQACACLVSALISATPAGRTVILELLSQIGGGAVGPAAKLLGLYADIRAEVVHGFPLYAEYLETGSPADRLHCIGLLRICAAIDPTVIPRVRYLYTRVAALGDDYRKATDANLALLVPTKRAAPPSGTAQMKRRPQRSATGL</sequence>
<protein>
    <submittedName>
        <fullName evidence="2">Uncharacterized protein</fullName>
    </submittedName>
</protein>
<comment type="caution">
    <text evidence="2">The sequence shown here is derived from an EMBL/GenBank/DDBJ whole genome shotgun (WGS) entry which is preliminary data.</text>
</comment>
<dbReference type="Proteomes" id="UP000734823">
    <property type="component" value="Unassembled WGS sequence"/>
</dbReference>
<keyword evidence="3" id="KW-1185">Reference proteome</keyword>
<gene>
    <name evidence="2" type="ORF">GPZ80_08725</name>
</gene>
<evidence type="ECO:0000313" key="2">
    <source>
        <dbReference type="EMBL" id="MBC6447255.1"/>
    </source>
</evidence>
<proteinExistence type="predicted"/>
<evidence type="ECO:0000313" key="3">
    <source>
        <dbReference type="Proteomes" id="UP000734823"/>
    </source>
</evidence>
<feature type="region of interest" description="Disordered" evidence="1">
    <location>
        <begin position="186"/>
        <end position="206"/>
    </location>
</feature>
<accession>A0ABR7L3I8</accession>
<reference evidence="2 3" key="1">
    <citation type="submission" date="2020-06" db="EMBL/GenBank/DDBJ databases">
        <title>Actinokineospora xiongansis sp. nov., isolated from soil of Baiyangdian.</title>
        <authorList>
            <person name="Zhang X."/>
        </authorList>
    </citation>
    <scope>NUCLEOTIDE SEQUENCE [LARGE SCALE GENOMIC DNA]</scope>
    <source>
        <strain evidence="2 3">HBU206404</strain>
    </source>
</reference>
<evidence type="ECO:0000256" key="1">
    <source>
        <dbReference type="SAM" id="MobiDB-lite"/>
    </source>
</evidence>
<name>A0ABR7L3I8_9PSEU</name>